<feature type="compositionally biased region" description="Basic and acidic residues" evidence="1">
    <location>
        <begin position="37"/>
        <end position="51"/>
    </location>
</feature>
<feature type="region of interest" description="Disordered" evidence="1">
    <location>
        <begin position="15"/>
        <end position="64"/>
    </location>
</feature>
<sequence length="147" mass="16704">MPKIAYDTVLFRVNPQPARPQPRRVAPRAPSVSVESFAEKETIPEPEHFNEKASPSSPSDRLLAETKEALELRELELAALQRRALQFEMDAAFYKREVQKARFHPFKVNMQMGTPAEAMLTPDVAMSVHPTNLIFRQPQALGWPPQN</sequence>
<gene>
    <name evidence="2" type="ORF">CONPUDRAFT_164828</name>
</gene>
<dbReference type="KEGG" id="cput:CONPUDRAFT_164828"/>
<reference evidence="3" key="1">
    <citation type="journal article" date="2012" name="Science">
        <title>The Paleozoic origin of enzymatic lignin decomposition reconstructed from 31 fungal genomes.</title>
        <authorList>
            <person name="Floudas D."/>
            <person name="Binder M."/>
            <person name="Riley R."/>
            <person name="Barry K."/>
            <person name="Blanchette R.A."/>
            <person name="Henrissat B."/>
            <person name="Martinez A.T."/>
            <person name="Otillar R."/>
            <person name="Spatafora J.W."/>
            <person name="Yadav J.S."/>
            <person name="Aerts A."/>
            <person name="Benoit I."/>
            <person name="Boyd A."/>
            <person name="Carlson A."/>
            <person name="Copeland A."/>
            <person name="Coutinho P.M."/>
            <person name="de Vries R.P."/>
            <person name="Ferreira P."/>
            <person name="Findley K."/>
            <person name="Foster B."/>
            <person name="Gaskell J."/>
            <person name="Glotzer D."/>
            <person name="Gorecki P."/>
            <person name="Heitman J."/>
            <person name="Hesse C."/>
            <person name="Hori C."/>
            <person name="Igarashi K."/>
            <person name="Jurgens J.A."/>
            <person name="Kallen N."/>
            <person name="Kersten P."/>
            <person name="Kohler A."/>
            <person name="Kuees U."/>
            <person name="Kumar T.K.A."/>
            <person name="Kuo A."/>
            <person name="LaButti K."/>
            <person name="Larrondo L.F."/>
            <person name="Lindquist E."/>
            <person name="Ling A."/>
            <person name="Lombard V."/>
            <person name="Lucas S."/>
            <person name="Lundell T."/>
            <person name="Martin R."/>
            <person name="McLaughlin D.J."/>
            <person name="Morgenstern I."/>
            <person name="Morin E."/>
            <person name="Murat C."/>
            <person name="Nagy L.G."/>
            <person name="Nolan M."/>
            <person name="Ohm R.A."/>
            <person name="Patyshakuliyeva A."/>
            <person name="Rokas A."/>
            <person name="Ruiz-Duenas F.J."/>
            <person name="Sabat G."/>
            <person name="Salamov A."/>
            <person name="Samejima M."/>
            <person name="Schmutz J."/>
            <person name="Slot J.C."/>
            <person name="St John F."/>
            <person name="Stenlid J."/>
            <person name="Sun H."/>
            <person name="Sun S."/>
            <person name="Syed K."/>
            <person name="Tsang A."/>
            <person name="Wiebenga A."/>
            <person name="Young D."/>
            <person name="Pisabarro A."/>
            <person name="Eastwood D.C."/>
            <person name="Martin F."/>
            <person name="Cullen D."/>
            <person name="Grigoriev I.V."/>
            <person name="Hibbett D.S."/>
        </authorList>
    </citation>
    <scope>NUCLEOTIDE SEQUENCE [LARGE SCALE GENOMIC DNA]</scope>
    <source>
        <strain evidence="3">RWD-64-598 SS2</strain>
    </source>
</reference>
<evidence type="ECO:0000313" key="2">
    <source>
        <dbReference type="EMBL" id="EIW82193.1"/>
    </source>
</evidence>
<organism evidence="2 3">
    <name type="scientific">Coniophora puteana (strain RWD-64-598)</name>
    <name type="common">Brown rot fungus</name>
    <dbReference type="NCBI Taxonomy" id="741705"/>
    <lineage>
        <taxon>Eukaryota</taxon>
        <taxon>Fungi</taxon>
        <taxon>Dikarya</taxon>
        <taxon>Basidiomycota</taxon>
        <taxon>Agaricomycotina</taxon>
        <taxon>Agaricomycetes</taxon>
        <taxon>Agaricomycetidae</taxon>
        <taxon>Boletales</taxon>
        <taxon>Coniophorineae</taxon>
        <taxon>Coniophoraceae</taxon>
        <taxon>Coniophora</taxon>
    </lineage>
</organism>
<dbReference type="GeneID" id="19205219"/>
<dbReference type="EMBL" id="JH711577">
    <property type="protein sequence ID" value="EIW82193.1"/>
    <property type="molecule type" value="Genomic_DNA"/>
</dbReference>
<name>A0A5M3MSP3_CONPW</name>
<evidence type="ECO:0000313" key="3">
    <source>
        <dbReference type="Proteomes" id="UP000053558"/>
    </source>
</evidence>
<protein>
    <submittedName>
        <fullName evidence="2">Uncharacterized protein</fullName>
    </submittedName>
</protein>
<comment type="caution">
    <text evidence="2">The sequence shown here is derived from an EMBL/GenBank/DDBJ whole genome shotgun (WGS) entry which is preliminary data.</text>
</comment>
<dbReference type="Proteomes" id="UP000053558">
    <property type="component" value="Unassembled WGS sequence"/>
</dbReference>
<dbReference type="AlphaFoldDB" id="A0A5M3MSP3"/>
<keyword evidence="3" id="KW-1185">Reference proteome</keyword>
<accession>A0A5M3MSP3</accession>
<evidence type="ECO:0000256" key="1">
    <source>
        <dbReference type="SAM" id="MobiDB-lite"/>
    </source>
</evidence>
<proteinExistence type="predicted"/>
<dbReference type="RefSeq" id="XP_007767946.1">
    <property type="nucleotide sequence ID" value="XM_007769756.1"/>
</dbReference>